<dbReference type="InterPro" id="IPR013783">
    <property type="entry name" value="Ig-like_fold"/>
</dbReference>
<dbReference type="Proteomes" id="UP000001955">
    <property type="component" value="Chromosome"/>
</dbReference>
<organism evidence="2 3">
    <name type="scientific">Shimwellia blattae (strain ATCC 29907 / DSM 4481 / JCM 1650 / NBRC 105725 / CDC 9005-74)</name>
    <name type="common">Escherichia blattae</name>
    <dbReference type="NCBI Taxonomy" id="630626"/>
    <lineage>
        <taxon>Bacteria</taxon>
        <taxon>Pseudomonadati</taxon>
        <taxon>Pseudomonadota</taxon>
        <taxon>Gammaproteobacteria</taxon>
        <taxon>Enterobacterales</taxon>
        <taxon>Enterobacteriaceae</taxon>
        <taxon>Shimwellia</taxon>
    </lineage>
</organism>
<dbReference type="AlphaFoldDB" id="I2BD30"/>
<sequence>MNYSLIRNLVITSIVLCTTVNSTALANMTVYPMSSVIDNSEQEATTLQILSKSEQTQYVRTIVKRISRPATAFESEQDPQGDPGIIVSPEKFILPAGVTRTVRVISLNSPEKEEAWRVYFEAVPSLDEPDPDQKQDKTNVRVNLIWGVLVRLMPGAAQPQLARSSDGKELINKGNLRYGVLRVAQCTGSSDDSCRWQNVDKSVYPGEALALPSGITSGAVKIEYRLGKSAPETTTLVAGASSSGK</sequence>
<dbReference type="Gene3D" id="2.60.40.3970">
    <property type="match status" value="1"/>
</dbReference>
<keyword evidence="1" id="KW-0732">Signal</keyword>
<dbReference type="STRING" id="630626.EBL_c33710"/>
<proteinExistence type="predicted"/>
<keyword evidence="3" id="KW-1185">Reference proteome</keyword>
<feature type="signal peptide" evidence="1">
    <location>
        <begin position="1"/>
        <end position="26"/>
    </location>
</feature>
<dbReference type="HOGENOM" id="CLU_088862_0_0_6"/>
<evidence type="ECO:0000256" key="1">
    <source>
        <dbReference type="SAM" id="SignalP"/>
    </source>
</evidence>
<dbReference type="EMBL" id="CP001560">
    <property type="protein sequence ID" value="AFJ48434.1"/>
    <property type="molecule type" value="Genomic_DNA"/>
</dbReference>
<dbReference type="KEGG" id="ebt:EBL_c33710"/>
<protein>
    <submittedName>
        <fullName evidence="2">Putative CFA/I fimbrial subunit A</fullName>
    </submittedName>
</protein>
<gene>
    <name evidence="2" type="ordered locus">EBL_c33710</name>
</gene>
<accession>I2BD30</accession>
<reference evidence="2 3" key="1">
    <citation type="journal article" date="2012" name="J. Bacteriol.">
        <title>Complete genome sequence of the B12-producing Shimwellia blattae strain DSM 4481, isolated from a cockroach.</title>
        <authorList>
            <person name="Brzuszkiewicz E."/>
            <person name="Waschkowitz T."/>
            <person name="Wiezer A."/>
            <person name="Daniel R."/>
        </authorList>
    </citation>
    <scope>NUCLEOTIDE SEQUENCE [LARGE SCALE GENOMIC DNA]</scope>
    <source>
        <strain evidence="3">ATCC 29907 / DSM 4481 / JCM 1650 / NBRC 105725 / CDC 9005-74</strain>
    </source>
</reference>
<dbReference type="InterPro" id="IPR008962">
    <property type="entry name" value="PapD-like_sf"/>
</dbReference>
<dbReference type="PATRIC" id="fig|630626.3.peg.3286"/>
<evidence type="ECO:0000313" key="3">
    <source>
        <dbReference type="Proteomes" id="UP000001955"/>
    </source>
</evidence>
<evidence type="ECO:0000313" key="2">
    <source>
        <dbReference type="EMBL" id="AFJ48434.1"/>
    </source>
</evidence>
<dbReference type="Gene3D" id="2.60.40.10">
    <property type="entry name" value="Immunoglobulins"/>
    <property type="match status" value="1"/>
</dbReference>
<dbReference type="eggNOG" id="COG3121">
    <property type="taxonomic scope" value="Bacteria"/>
</dbReference>
<dbReference type="SUPFAM" id="SSF49354">
    <property type="entry name" value="PapD-like"/>
    <property type="match status" value="1"/>
</dbReference>
<feature type="chain" id="PRO_5003656157" evidence="1">
    <location>
        <begin position="27"/>
        <end position="245"/>
    </location>
</feature>
<dbReference type="OrthoDB" id="6506633at2"/>
<name>I2BD30_SHIBC</name>